<dbReference type="PANTHER" id="PTHR35936">
    <property type="entry name" value="MEMBRANE-BOUND LYTIC MUREIN TRANSGLYCOSYLASE F"/>
    <property type="match status" value="1"/>
</dbReference>
<dbReference type="Pfam" id="PF00497">
    <property type="entry name" value="SBP_bac_3"/>
    <property type="match status" value="1"/>
</dbReference>
<gene>
    <name evidence="4" type="ORF">K8U91_10445</name>
</gene>
<feature type="transmembrane region" description="Helical" evidence="2">
    <location>
        <begin position="7"/>
        <end position="24"/>
    </location>
</feature>
<evidence type="ECO:0000313" key="5">
    <source>
        <dbReference type="Proteomes" id="UP000757103"/>
    </source>
</evidence>
<name>A0A921SW06_9BACT</name>
<keyword evidence="2" id="KW-0812">Transmembrane</keyword>
<sequence length="268" mass="30969">MKVKRHLYIYIGLLVVVVGIMAWLRPKSAYHPRSFEEIKADGVLRIVTDYTPLSYYLQGDSLTGFDYELARMVGQRSGLAIEITPEVNLSKSIEGLERGQYDIIARQLPVTSEIKEELAFTVPIQLNRQVLVQRKDNPSHKKLIRNQLDLARETLYIVSDAPTRLRINNLAREIGDTIYIQEEETYGAEQLIMMVATGEIEFAVCDKAIAQQMSKDYPQLDCNTDISFTQFQSWALRKNDSILLDSLNKWITDIQQEDRYKKLYDSYF</sequence>
<keyword evidence="2" id="KW-1133">Transmembrane helix</keyword>
<reference evidence="4" key="2">
    <citation type="submission" date="2021-09" db="EMBL/GenBank/DDBJ databases">
        <authorList>
            <person name="Gilroy R."/>
        </authorList>
    </citation>
    <scope>NUCLEOTIDE SEQUENCE</scope>
    <source>
        <strain evidence="4">CHK121-7720</strain>
    </source>
</reference>
<comment type="caution">
    <text evidence="4">The sequence shown here is derived from an EMBL/GenBank/DDBJ whole genome shotgun (WGS) entry which is preliminary data.</text>
</comment>
<dbReference type="SMART" id="SM00062">
    <property type="entry name" value="PBPb"/>
    <property type="match status" value="1"/>
</dbReference>
<protein>
    <submittedName>
        <fullName evidence="4">Transporter substrate-binding domain-containing protein</fullName>
    </submittedName>
</protein>
<dbReference type="CDD" id="cd01009">
    <property type="entry name" value="PBP2_YfhD_N"/>
    <property type="match status" value="1"/>
</dbReference>
<dbReference type="EMBL" id="DYUD01000027">
    <property type="protein sequence ID" value="HJG89872.1"/>
    <property type="molecule type" value="Genomic_DNA"/>
</dbReference>
<organism evidence="4 5">
    <name type="scientific">Barnesiella viscericola</name>
    <dbReference type="NCBI Taxonomy" id="397865"/>
    <lineage>
        <taxon>Bacteria</taxon>
        <taxon>Pseudomonadati</taxon>
        <taxon>Bacteroidota</taxon>
        <taxon>Bacteroidia</taxon>
        <taxon>Bacteroidales</taxon>
        <taxon>Barnesiellaceae</taxon>
        <taxon>Barnesiella</taxon>
    </lineage>
</organism>
<dbReference type="RefSeq" id="WP_273306928.1">
    <property type="nucleotide sequence ID" value="NZ_DYUD01000027.1"/>
</dbReference>
<keyword evidence="2" id="KW-0472">Membrane</keyword>
<dbReference type="Proteomes" id="UP000757103">
    <property type="component" value="Unassembled WGS sequence"/>
</dbReference>
<evidence type="ECO:0000256" key="1">
    <source>
        <dbReference type="ARBA" id="ARBA00022729"/>
    </source>
</evidence>
<evidence type="ECO:0000313" key="4">
    <source>
        <dbReference type="EMBL" id="HJG89872.1"/>
    </source>
</evidence>
<accession>A0A921SW06</accession>
<proteinExistence type="predicted"/>
<dbReference type="SUPFAM" id="SSF53850">
    <property type="entry name" value="Periplasmic binding protein-like II"/>
    <property type="match status" value="1"/>
</dbReference>
<feature type="domain" description="Solute-binding protein family 3/N-terminal" evidence="3">
    <location>
        <begin position="43"/>
        <end position="268"/>
    </location>
</feature>
<dbReference type="InterPro" id="IPR001638">
    <property type="entry name" value="Solute-binding_3/MltF_N"/>
</dbReference>
<dbReference type="AlphaFoldDB" id="A0A921SW06"/>
<keyword evidence="1" id="KW-0732">Signal</keyword>
<dbReference type="Gene3D" id="3.40.190.10">
    <property type="entry name" value="Periplasmic binding protein-like II"/>
    <property type="match status" value="2"/>
</dbReference>
<reference evidence="4" key="1">
    <citation type="journal article" date="2021" name="PeerJ">
        <title>Extensive microbial diversity within the chicken gut microbiome revealed by metagenomics and culture.</title>
        <authorList>
            <person name="Gilroy R."/>
            <person name="Ravi A."/>
            <person name="Getino M."/>
            <person name="Pursley I."/>
            <person name="Horton D.L."/>
            <person name="Alikhan N.F."/>
            <person name="Baker D."/>
            <person name="Gharbi K."/>
            <person name="Hall N."/>
            <person name="Watson M."/>
            <person name="Adriaenssens E.M."/>
            <person name="Foster-Nyarko E."/>
            <person name="Jarju S."/>
            <person name="Secka A."/>
            <person name="Antonio M."/>
            <person name="Oren A."/>
            <person name="Chaudhuri R.R."/>
            <person name="La Ragione R."/>
            <person name="Hildebrand F."/>
            <person name="Pallen M.J."/>
        </authorList>
    </citation>
    <scope>NUCLEOTIDE SEQUENCE</scope>
    <source>
        <strain evidence="4">CHK121-7720</strain>
    </source>
</reference>
<dbReference type="PANTHER" id="PTHR35936:SF19">
    <property type="entry name" value="AMINO-ACID-BINDING PROTEIN YXEM-RELATED"/>
    <property type="match status" value="1"/>
</dbReference>
<evidence type="ECO:0000259" key="3">
    <source>
        <dbReference type="SMART" id="SM00062"/>
    </source>
</evidence>
<evidence type="ECO:0000256" key="2">
    <source>
        <dbReference type="SAM" id="Phobius"/>
    </source>
</evidence>